<organism evidence="1 2">
    <name type="scientific">Succinivibrio dextrinosolvens</name>
    <dbReference type="NCBI Taxonomy" id="83771"/>
    <lineage>
        <taxon>Bacteria</taxon>
        <taxon>Pseudomonadati</taxon>
        <taxon>Pseudomonadota</taxon>
        <taxon>Gammaproteobacteria</taxon>
        <taxon>Aeromonadales</taxon>
        <taxon>Succinivibrionaceae</taxon>
        <taxon>Succinivibrio</taxon>
    </lineage>
</organism>
<dbReference type="EMBL" id="FOSF01000095">
    <property type="protein sequence ID" value="SFK51105.1"/>
    <property type="molecule type" value="Genomic_DNA"/>
</dbReference>
<protein>
    <recommendedName>
        <fullName evidence="3">AAA-ATPase-like domain-containing protein</fullName>
    </recommendedName>
</protein>
<evidence type="ECO:0008006" key="3">
    <source>
        <dbReference type="Google" id="ProtNLM"/>
    </source>
</evidence>
<proteinExistence type="predicted"/>
<dbReference type="Proteomes" id="UP000243374">
    <property type="component" value="Unassembled WGS sequence"/>
</dbReference>
<accession>A0A662ZEP1</accession>
<name>A0A662ZEP1_9GAMM</name>
<evidence type="ECO:0000313" key="1">
    <source>
        <dbReference type="EMBL" id="SFK51105.1"/>
    </source>
</evidence>
<sequence>MSKKKIIVGMCTLSEIRESNCIFIDKTRFIEYLENSAGTKVPVFLR</sequence>
<gene>
    <name evidence="1" type="ORF">SAMN04487865_10951</name>
</gene>
<dbReference type="AlphaFoldDB" id="A0A662ZEP1"/>
<keyword evidence="2" id="KW-1185">Reference proteome</keyword>
<evidence type="ECO:0000313" key="2">
    <source>
        <dbReference type="Proteomes" id="UP000243374"/>
    </source>
</evidence>
<reference evidence="1 2" key="1">
    <citation type="submission" date="2016-10" db="EMBL/GenBank/DDBJ databases">
        <authorList>
            <person name="Varghese N."/>
            <person name="Submissions S."/>
        </authorList>
    </citation>
    <scope>NUCLEOTIDE SEQUENCE [LARGE SCALE GENOMIC DNA]</scope>
    <source>
        <strain evidence="1 2">22B</strain>
    </source>
</reference>
<feature type="non-terminal residue" evidence="1">
    <location>
        <position position="46"/>
    </location>
</feature>